<dbReference type="KEGG" id="mad:HP15_809"/>
<dbReference type="EMBL" id="CP001978">
    <property type="protein sequence ID" value="ADP96573.1"/>
    <property type="molecule type" value="Genomic_DNA"/>
</dbReference>
<dbReference type="STRING" id="225937.HP15_809"/>
<protein>
    <submittedName>
        <fullName evidence="1">Uncharacterized protein</fullName>
    </submittedName>
</protein>
<dbReference type="HOGENOM" id="CLU_3169965_0_0_6"/>
<dbReference type="Proteomes" id="UP000007077">
    <property type="component" value="Chromosome"/>
</dbReference>
<organism evidence="1 2">
    <name type="scientific">Marinobacter adhaerens (strain DSM 23420 / HP15)</name>
    <dbReference type="NCBI Taxonomy" id="225937"/>
    <lineage>
        <taxon>Bacteria</taxon>
        <taxon>Pseudomonadati</taxon>
        <taxon>Pseudomonadota</taxon>
        <taxon>Gammaproteobacteria</taxon>
        <taxon>Pseudomonadales</taxon>
        <taxon>Marinobacteraceae</taxon>
        <taxon>Marinobacter</taxon>
    </lineage>
</organism>
<evidence type="ECO:0000313" key="1">
    <source>
        <dbReference type="EMBL" id="ADP96573.1"/>
    </source>
</evidence>
<dbReference type="AlphaFoldDB" id="E4PR38"/>
<evidence type="ECO:0000313" key="2">
    <source>
        <dbReference type="Proteomes" id="UP000007077"/>
    </source>
</evidence>
<reference evidence="1 2" key="1">
    <citation type="journal article" date="2010" name="Stand. Genomic Sci.">
        <title>Complete genome sequence of Marinobacter adhaerens type strain (HP15), a diatom-interacting marine microorganism.</title>
        <authorList>
            <person name="Gardes A."/>
            <person name="Kaeppel E."/>
            <person name="Shehzad A."/>
            <person name="Seebah S."/>
            <person name="Teeling H."/>
            <person name="Yarza P."/>
            <person name="Glockner F.O."/>
            <person name="Grossart H.P."/>
            <person name="Ullrich M.S."/>
        </authorList>
    </citation>
    <scope>NUCLEOTIDE SEQUENCE [LARGE SCALE GENOMIC DNA]</scope>
    <source>
        <strain evidence="2">DSM 23420 / HP15</strain>
    </source>
</reference>
<accession>E4PR38</accession>
<gene>
    <name evidence="1" type="ordered locus">HP15_809</name>
</gene>
<sequence>MCHRSVTEVVQGLSINLNRGPQYAAHLSNLIRKLSSGWRVCGDNELK</sequence>
<proteinExistence type="predicted"/>
<reference evidence="2" key="2">
    <citation type="submission" date="2010-02" db="EMBL/GenBank/DDBJ databases">
        <title>Complete genome sequence of Marinobacter adhaerens type strain (HP15).</title>
        <authorList>
            <person name="Gaerdes A.A.M."/>
            <person name="Kaeppel E."/>
            <person name="Shezad A."/>
            <person name="Seebah S."/>
            <person name="Teeling H."/>
            <person name="Yarza P."/>
            <person name="Gloeckner F.O."/>
            <person name="Ullrich M.S."/>
        </authorList>
    </citation>
    <scope>NUCLEOTIDE SEQUENCE [LARGE SCALE GENOMIC DNA]</scope>
    <source>
        <strain evidence="2">DSM 23420 / HP15</strain>
    </source>
</reference>
<name>E4PR38_MARAH</name>